<organism evidence="2 3">
    <name type="scientific">Thermogladius calderae (strain DSM 22663 / VKM B-2946 / 1633)</name>
    <dbReference type="NCBI Taxonomy" id="1184251"/>
    <lineage>
        <taxon>Archaea</taxon>
        <taxon>Thermoproteota</taxon>
        <taxon>Thermoprotei</taxon>
        <taxon>Desulfurococcales</taxon>
        <taxon>Desulfurococcaceae</taxon>
        <taxon>Thermogladius</taxon>
    </lineage>
</organism>
<dbReference type="Proteomes" id="UP000005270">
    <property type="component" value="Chromosome"/>
</dbReference>
<dbReference type="OrthoDB" id="15532at2157"/>
<dbReference type="GO" id="GO:0022857">
    <property type="term" value="F:transmembrane transporter activity"/>
    <property type="evidence" value="ECO:0007669"/>
    <property type="project" value="InterPro"/>
</dbReference>
<reference evidence="2 3" key="1">
    <citation type="journal article" date="2012" name="J. Bacteriol.">
        <title>Complete genome sequence of the hyperthermophilic cellulolytic Crenarchaeon 'Thermogladius cellulolyticus' 1633.</title>
        <authorList>
            <person name="Mardanov A.V."/>
            <person name="Kochetkova T.V."/>
            <person name="Beletsky A.V."/>
            <person name="Bonch-Osmolovskaya E.A."/>
            <person name="Ravin N.V."/>
            <person name="Skryabin K.G."/>
        </authorList>
    </citation>
    <scope>NUCLEOTIDE SEQUENCE [LARGE SCALE GENOMIC DNA]</scope>
    <source>
        <strain evidence="3">DSM 22663 / VKM B-2946 / 1633</strain>
    </source>
</reference>
<accession>I3TCN5</accession>
<dbReference type="eggNOG" id="arCOG00130">
    <property type="taxonomic scope" value="Archaea"/>
</dbReference>
<keyword evidence="3" id="KW-1185">Reference proteome</keyword>
<feature type="transmembrane region" description="Helical" evidence="1">
    <location>
        <begin position="237"/>
        <end position="257"/>
    </location>
</feature>
<dbReference type="HOGENOM" id="CLU_663243_0_0_2"/>
<keyword evidence="1" id="KW-0472">Membrane</keyword>
<keyword evidence="1" id="KW-0812">Transmembrane</keyword>
<gene>
    <name evidence="2" type="ordered locus">TCELL_0098</name>
</gene>
<keyword evidence="1" id="KW-1133">Transmembrane helix</keyword>
<name>I3TCN5_THEC1</name>
<dbReference type="KEGG" id="thg:TCELL_0098"/>
<dbReference type="InterPro" id="IPR036259">
    <property type="entry name" value="MFS_trans_sf"/>
</dbReference>
<dbReference type="InParanoid" id="I3TCN5"/>
<feature type="transmembrane region" description="Helical" evidence="1">
    <location>
        <begin position="92"/>
        <end position="115"/>
    </location>
</feature>
<feature type="transmembrane region" description="Helical" evidence="1">
    <location>
        <begin position="195"/>
        <end position="217"/>
    </location>
</feature>
<dbReference type="InterPro" id="IPR011701">
    <property type="entry name" value="MFS"/>
</dbReference>
<dbReference type="STRING" id="1184251.TCELL_0098"/>
<dbReference type="AlphaFoldDB" id="I3TCN5"/>
<dbReference type="RefSeq" id="WP_014736774.1">
    <property type="nucleotide sequence ID" value="NC_017954.1"/>
</dbReference>
<feature type="transmembrane region" description="Helical" evidence="1">
    <location>
        <begin position="127"/>
        <end position="148"/>
    </location>
</feature>
<proteinExistence type="predicted"/>
<feature type="transmembrane region" description="Helical" evidence="1">
    <location>
        <begin position="154"/>
        <end position="174"/>
    </location>
</feature>
<feature type="transmembrane region" description="Helical" evidence="1">
    <location>
        <begin position="326"/>
        <end position="347"/>
    </location>
</feature>
<dbReference type="Pfam" id="PF07690">
    <property type="entry name" value="MFS_1"/>
    <property type="match status" value="1"/>
</dbReference>
<feature type="transmembrane region" description="Helical" evidence="1">
    <location>
        <begin position="38"/>
        <end position="61"/>
    </location>
</feature>
<dbReference type="GeneID" id="13012370"/>
<feature type="transmembrane region" description="Helical" evidence="1">
    <location>
        <begin position="292"/>
        <end position="314"/>
    </location>
</feature>
<evidence type="ECO:0008006" key="4">
    <source>
        <dbReference type="Google" id="ProtNLM"/>
    </source>
</evidence>
<dbReference type="EMBL" id="CP003531">
    <property type="protein sequence ID" value="AFK50523.1"/>
    <property type="molecule type" value="Genomic_DNA"/>
</dbReference>
<feature type="transmembrane region" description="Helical" evidence="1">
    <location>
        <begin position="353"/>
        <end position="372"/>
    </location>
</feature>
<protein>
    <recommendedName>
        <fullName evidence="4">MFS transporter</fullName>
    </recommendedName>
</protein>
<sequence>MFKDKKSAYAAVAFVNTLGWGVYYSFTRRYLVDELSAGRVVMLLAGLEWGMSMASLFAALLEQRLGRKSILIGGLSSLPIVASSFIKEPYAFSAVISLSSLLWALSWPSVISSVFQEVTGEYGKAYSSFTIATGLGFGVGALLSGLVYKLGGAFLVFLLIALLFATTFVAGWALSPTGKSTSYSKIEWGLRDRGLTAFLTSLTLIVFAREMFFAVGAVKLSRSIDELFSQVDEGTRYVLYGLFYGFIGSLISPFARLVSGRVVDKYGPLNVYIASSASYLVTYWLFALTSGIVPALLWLVPLYPFLDTSVYSYVAERSRENNRTHGFGQVIFFTSLGGILLLPAQPLVGSNTLRAGCFITAAALSSIVIAYSKSRSNGDRPR</sequence>
<dbReference type="SUPFAM" id="SSF103473">
    <property type="entry name" value="MFS general substrate transporter"/>
    <property type="match status" value="1"/>
</dbReference>
<evidence type="ECO:0000313" key="3">
    <source>
        <dbReference type="Proteomes" id="UP000005270"/>
    </source>
</evidence>
<feature type="transmembrane region" description="Helical" evidence="1">
    <location>
        <begin position="7"/>
        <end position="26"/>
    </location>
</feature>
<dbReference type="Gene3D" id="1.20.1250.20">
    <property type="entry name" value="MFS general substrate transporter like domains"/>
    <property type="match status" value="1"/>
</dbReference>
<evidence type="ECO:0000256" key="1">
    <source>
        <dbReference type="SAM" id="Phobius"/>
    </source>
</evidence>
<evidence type="ECO:0000313" key="2">
    <source>
        <dbReference type="EMBL" id="AFK50523.1"/>
    </source>
</evidence>